<dbReference type="Proteomes" id="UP000537825">
    <property type="component" value="Unassembled WGS sequence"/>
</dbReference>
<protein>
    <submittedName>
        <fullName evidence="7">HTTM domain-containing protein</fullName>
    </submittedName>
</protein>
<dbReference type="InterPro" id="IPR011020">
    <property type="entry name" value="HTTM-like"/>
</dbReference>
<dbReference type="EMBL" id="JAAAPK010000009">
    <property type="protein sequence ID" value="NBC43973.1"/>
    <property type="molecule type" value="Genomic_DNA"/>
</dbReference>
<dbReference type="PANTHER" id="PTHR39535">
    <property type="entry name" value="SPORULATION-DELAYING PROTEIN SDPB"/>
    <property type="match status" value="1"/>
</dbReference>
<comment type="caution">
    <text evidence="7">The sequence shown here is derived from an EMBL/GenBank/DDBJ whole genome shotgun (WGS) entry which is preliminary data.</text>
</comment>
<feature type="domain" description="HTTM-like" evidence="6">
    <location>
        <begin position="13"/>
        <end position="290"/>
    </location>
</feature>
<evidence type="ECO:0000256" key="1">
    <source>
        <dbReference type="ARBA" id="ARBA00004127"/>
    </source>
</evidence>
<evidence type="ECO:0000256" key="5">
    <source>
        <dbReference type="SAM" id="Phobius"/>
    </source>
</evidence>
<name>A0A7X4YEH4_9BACT</name>
<evidence type="ECO:0000313" key="8">
    <source>
        <dbReference type="Proteomes" id="UP000537825"/>
    </source>
</evidence>
<keyword evidence="2 5" id="KW-0812">Transmembrane</keyword>
<gene>
    <name evidence="7" type="ORF">GTZ93_29615</name>
</gene>
<dbReference type="InterPro" id="IPR052964">
    <property type="entry name" value="Sporulation_signal_mat"/>
</dbReference>
<dbReference type="SMART" id="SM00752">
    <property type="entry name" value="HTTM"/>
    <property type="match status" value="1"/>
</dbReference>
<accession>A0A7X4YEH4</accession>
<feature type="transmembrane region" description="Helical" evidence="5">
    <location>
        <begin position="125"/>
        <end position="145"/>
    </location>
</feature>
<keyword evidence="3 5" id="KW-1133">Transmembrane helix</keyword>
<feature type="transmembrane region" description="Helical" evidence="5">
    <location>
        <begin position="21"/>
        <end position="40"/>
    </location>
</feature>
<evidence type="ECO:0000256" key="4">
    <source>
        <dbReference type="ARBA" id="ARBA00023136"/>
    </source>
</evidence>
<feature type="transmembrane region" description="Helical" evidence="5">
    <location>
        <begin position="225"/>
        <end position="247"/>
    </location>
</feature>
<organism evidence="7 8">
    <name type="scientific">Corallococcus exiguus</name>
    <dbReference type="NCBI Taxonomy" id="83462"/>
    <lineage>
        <taxon>Bacteria</taxon>
        <taxon>Pseudomonadati</taxon>
        <taxon>Myxococcota</taxon>
        <taxon>Myxococcia</taxon>
        <taxon>Myxococcales</taxon>
        <taxon>Cystobacterineae</taxon>
        <taxon>Myxococcaceae</taxon>
        <taxon>Corallococcus</taxon>
    </lineage>
</organism>
<dbReference type="PANTHER" id="PTHR39535:SF2">
    <property type="entry name" value="HTTM DOMAIN-CONTAINING PROTEIN"/>
    <property type="match status" value="1"/>
</dbReference>
<keyword evidence="4 5" id="KW-0472">Membrane</keyword>
<evidence type="ECO:0000256" key="2">
    <source>
        <dbReference type="ARBA" id="ARBA00022692"/>
    </source>
</evidence>
<dbReference type="GO" id="GO:0012505">
    <property type="term" value="C:endomembrane system"/>
    <property type="evidence" value="ECO:0007669"/>
    <property type="project" value="UniProtKB-SubCell"/>
</dbReference>
<dbReference type="RefSeq" id="WP_139918187.1">
    <property type="nucleotide sequence ID" value="NZ_CBCSLE010000128.1"/>
</dbReference>
<dbReference type="AlphaFoldDB" id="A0A7X4YEH4"/>
<proteinExistence type="predicted"/>
<sequence>MNRLQTHVRRFWLEPASSDGLAFLRIAVAAISLTQLAILWPHLPELYGNFGLVQWVITDVGAGDWAPSLGWLGRLLAPLGISTMATMYAVFVLYAVGLVGLLAGYRTRAFAVLAWFTHGLTSANAYLSLYGVDTILHVLFFYLVFMPSAGRWSLDARAGRVSTGPSSAARVALRTLQVHLCFIYLDTGLAKAQGVQWWNGEAIWRALMQPQFQMFDFSWLAAYPLLAKLACWGTLLIEVGYAGMIWVPRLRRHWLVATLLLHAGIAVCLRLWLFSLTMMAFNLAAFALAWRTSEAPVENDAADQAEAFSAALLPSHAAFANREPTSM</sequence>
<evidence type="ECO:0000256" key="3">
    <source>
        <dbReference type="ARBA" id="ARBA00022989"/>
    </source>
</evidence>
<evidence type="ECO:0000313" key="7">
    <source>
        <dbReference type="EMBL" id="NBC43973.1"/>
    </source>
</evidence>
<reference evidence="7 8" key="1">
    <citation type="submission" date="2020-01" db="EMBL/GenBank/DDBJ databases">
        <title>The draft genome sequence of Corallococcus exiguus DSM 14696.</title>
        <authorList>
            <person name="Zhang X."/>
            <person name="Zhu H."/>
        </authorList>
    </citation>
    <scope>NUCLEOTIDE SEQUENCE [LARGE SCALE GENOMIC DNA]</scope>
    <source>
        <strain evidence="7 8">DSM 14696</strain>
    </source>
</reference>
<comment type="subcellular location">
    <subcellularLocation>
        <location evidence="1">Endomembrane system</location>
        <topology evidence="1">Multi-pass membrane protein</topology>
    </subcellularLocation>
</comment>
<keyword evidence="8" id="KW-1185">Reference proteome</keyword>
<feature type="transmembrane region" description="Helical" evidence="5">
    <location>
        <begin position="253"/>
        <end position="273"/>
    </location>
</feature>
<evidence type="ECO:0000259" key="6">
    <source>
        <dbReference type="SMART" id="SM00752"/>
    </source>
</evidence>
<feature type="transmembrane region" description="Helical" evidence="5">
    <location>
        <begin position="85"/>
        <end position="105"/>
    </location>
</feature>